<name>A0AA47MMY3_MERPO</name>
<feature type="region of interest" description="Disordered" evidence="2">
    <location>
        <begin position="106"/>
        <end position="175"/>
    </location>
</feature>
<feature type="compositionally biased region" description="Basic and acidic residues" evidence="2">
    <location>
        <begin position="142"/>
        <end position="156"/>
    </location>
</feature>
<reference evidence="3" key="1">
    <citation type="journal article" date="2023" name="Front. Mar. Sci.">
        <title>A new Merluccius polli reference genome to investigate the effects of global change in West African waters.</title>
        <authorList>
            <person name="Mateo J.L."/>
            <person name="Blanco-Fernandez C."/>
            <person name="Garcia-Vazquez E."/>
            <person name="Machado-Schiaffino G."/>
        </authorList>
    </citation>
    <scope>NUCLEOTIDE SEQUENCE</scope>
    <source>
        <strain evidence="3">C29</strain>
        <tissue evidence="3">Fin</tissue>
    </source>
</reference>
<gene>
    <name evidence="3" type="ORF">N1851_018884</name>
</gene>
<evidence type="ECO:0000313" key="3">
    <source>
        <dbReference type="EMBL" id="KAK0143005.1"/>
    </source>
</evidence>
<keyword evidence="4" id="KW-1185">Reference proteome</keyword>
<protein>
    <submittedName>
        <fullName evidence="3">Uncharacterized protein</fullName>
    </submittedName>
</protein>
<feature type="compositionally biased region" description="Polar residues" evidence="2">
    <location>
        <begin position="264"/>
        <end position="278"/>
    </location>
</feature>
<dbReference type="Proteomes" id="UP001174136">
    <property type="component" value="Unassembled WGS sequence"/>
</dbReference>
<dbReference type="AlphaFoldDB" id="A0AA47MMY3"/>
<organism evidence="3 4">
    <name type="scientific">Merluccius polli</name>
    <name type="common">Benguela hake</name>
    <name type="synonym">Merluccius cadenati</name>
    <dbReference type="NCBI Taxonomy" id="89951"/>
    <lineage>
        <taxon>Eukaryota</taxon>
        <taxon>Metazoa</taxon>
        <taxon>Chordata</taxon>
        <taxon>Craniata</taxon>
        <taxon>Vertebrata</taxon>
        <taxon>Euteleostomi</taxon>
        <taxon>Actinopterygii</taxon>
        <taxon>Neopterygii</taxon>
        <taxon>Teleostei</taxon>
        <taxon>Neoteleostei</taxon>
        <taxon>Acanthomorphata</taxon>
        <taxon>Zeiogadaria</taxon>
        <taxon>Gadariae</taxon>
        <taxon>Gadiformes</taxon>
        <taxon>Gadoidei</taxon>
        <taxon>Merlucciidae</taxon>
        <taxon>Merluccius</taxon>
    </lineage>
</organism>
<feature type="compositionally biased region" description="Basic and acidic residues" evidence="2">
    <location>
        <begin position="163"/>
        <end position="175"/>
    </location>
</feature>
<feature type="compositionally biased region" description="Basic and acidic residues" evidence="2">
    <location>
        <begin position="118"/>
        <end position="130"/>
    </location>
</feature>
<accession>A0AA47MMY3</accession>
<evidence type="ECO:0000313" key="4">
    <source>
        <dbReference type="Proteomes" id="UP001174136"/>
    </source>
</evidence>
<feature type="coiled-coil region" evidence="1">
    <location>
        <begin position="5"/>
        <end position="39"/>
    </location>
</feature>
<sequence length="486" mass="54417">MEHQIKDLETGNQNLEAKLQEKDQLMLALKKELENEKRKDAKSSLATKEKNGNVGALGTSVQQIDIQIWPSSCDCVLPTLQETIKRKENRERQVTDCHLESIGRKSEAAVASNQLKEQNIRPKEIRDFRSQGRGRLQPDSLVARDSETAAPSEDKNNSGFQHLEPRTNKLEETVPADKHMHCRGRAEGTVVRDQVETNAKKVKASERRLRKMHVGSVETEELQAHAGESNRQLAVLEKMLQDQATKRQERPHSGSFDEGYGSGADQNFSPVRSDTVSEQDGEYERLKIRLRASDRLRRDPDEKSSEVEMLQNKREHLIDEKPTPAGRLRHAHHDLMSIKRALHSARKEIESLMVQMRARGKMHCKEMVDMSVVAQDSKQTVAPVIASGTDFGSTTQEDSLSSQLSNGIKQKIRERPVGQTTHGKTHNARLEHLDCVSCRPRGGSNANYTCTVLLLLPLQTLPQGGPTALPQAPVPKPTMTPAFSDS</sequence>
<comment type="caution">
    <text evidence="3">The sequence shown here is derived from an EMBL/GenBank/DDBJ whole genome shotgun (WGS) entry which is preliminary data.</text>
</comment>
<dbReference type="EMBL" id="JAOPHQ010003446">
    <property type="protein sequence ID" value="KAK0143005.1"/>
    <property type="molecule type" value="Genomic_DNA"/>
</dbReference>
<evidence type="ECO:0000256" key="2">
    <source>
        <dbReference type="SAM" id="MobiDB-lite"/>
    </source>
</evidence>
<feature type="region of interest" description="Disordered" evidence="2">
    <location>
        <begin position="241"/>
        <end position="281"/>
    </location>
</feature>
<proteinExistence type="predicted"/>
<evidence type="ECO:0000256" key="1">
    <source>
        <dbReference type="SAM" id="Coils"/>
    </source>
</evidence>
<keyword evidence="1" id="KW-0175">Coiled coil</keyword>
<feature type="region of interest" description="Disordered" evidence="2">
    <location>
        <begin position="466"/>
        <end position="486"/>
    </location>
</feature>